<feature type="transmembrane region" description="Helical" evidence="7">
    <location>
        <begin position="379"/>
        <end position="397"/>
    </location>
</feature>
<comment type="subcellular location">
    <subcellularLocation>
        <location evidence="1">Cell membrane</location>
        <topology evidence="1">Multi-pass membrane protein</topology>
    </subcellularLocation>
</comment>
<evidence type="ECO:0000256" key="1">
    <source>
        <dbReference type="ARBA" id="ARBA00004651"/>
    </source>
</evidence>
<dbReference type="InterPro" id="IPR050545">
    <property type="entry name" value="Mycobact_MmpL"/>
</dbReference>
<evidence type="ECO:0000256" key="7">
    <source>
        <dbReference type="SAM" id="Phobius"/>
    </source>
</evidence>
<reference evidence="9 10" key="1">
    <citation type="submission" date="2020-06" db="EMBL/GenBank/DDBJ databases">
        <title>Actinokineospora xiongansis sp. nov., isolated from soil of Baiyangdian.</title>
        <authorList>
            <person name="Zhang X."/>
        </authorList>
    </citation>
    <scope>NUCLEOTIDE SEQUENCE [LARGE SCALE GENOMIC DNA]</scope>
    <source>
        <strain evidence="9 10">HBU206404</strain>
    </source>
</reference>
<evidence type="ECO:0000313" key="9">
    <source>
        <dbReference type="EMBL" id="MBC6447348.1"/>
    </source>
</evidence>
<feature type="transmembrane region" description="Helical" evidence="7">
    <location>
        <begin position="637"/>
        <end position="656"/>
    </location>
</feature>
<keyword evidence="10" id="KW-1185">Reference proteome</keyword>
<comment type="caution">
    <text evidence="9">The sequence shown here is derived from an EMBL/GenBank/DDBJ whole genome shotgun (WGS) entry which is preliminary data.</text>
</comment>
<evidence type="ECO:0000259" key="8">
    <source>
        <dbReference type="PROSITE" id="PS50156"/>
    </source>
</evidence>
<dbReference type="PANTHER" id="PTHR33406">
    <property type="entry name" value="MEMBRANE PROTEIN MJ1562-RELATED"/>
    <property type="match status" value="1"/>
</dbReference>
<feature type="transmembrane region" description="Helical" evidence="7">
    <location>
        <begin position="228"/>
        <end position="249"/>
    </location>
</feature>
<sequence>MFAWWGMAVSRLRWLILALGIAFMAFSGIWGTGVFDRLSGDASLDDPTSESQRISQPVTDALGRQTVDFIALYSSPDRTVDDPAFRRAVEDVVTKVRTYPEVTMVTSFYESQSRELVSTDEHSTYVPVRFAAGTKSKVVKAVRADLAAAGVATRVGGQKAIDLDIDSRIGPDIARAEMIAMPILFLLLIIVFGNLVAGLMPILVGGIAILGAFMLVRVITLFTDVSVFSINIITILGLGLAVDYGLFIVSRFREELDRGHPVDTAVSRTMSSAGRTVAVSGLIVGLSLCGLLIFPQILLRSMGLGGAAAVLVAMLTSLTVLPAMLAILGHRIDAGRLPLPWTRKRRVPTLTGAVATTVAKAADSGWWARLARTVMRRPVIFTVGVSAILLVLAAPFARVEFGGVDERVLPPGTESRVVSERLQSDFAGTGIRPIRVLVADVPQSTAAAFGRQLEQVPGVNDVEISAGNGTTSLLNVTYDGEANAPHARGIVEKIRALDRPEGALVMVGGTSASVVDQLDSLSSRLPWMALLIAGITFLLLALAFGSVVVPLKAIVMNLVSIGAAFGVVVWIFQDGHFSGLLNFTPTGYVEASQPVLMVAILFGLSMDYEVFLISRIRERYDSLGDNTAAVAAGVQRTGGIITTAAVLLCVVVGSFSTSGITFIKMVGVGMFVALVVDATLVRMLLVPATMRLLGRHNWWAPAPLRKAYARYGFRETDDLDEPAATAQRAPETAATR</sequence>
<comment type="similarity">
    <text evidence="2">Belongs to the resistance-nodulation-cell division (RND) (TC 2.A.6) family. MmpL subfamily.</text>
</comment>
<dbReference type="InterPro" id="IPR000731">
    <property type="entry name" value="SSD"/>
</dbReference>
<gene>
    <name evidence="9" type="ORF">GPZ80_09220</name>
</gene>
<feature type="domain" description="SSD" evidence="8">
    <location>
        <begin position="196"/>
        <end position="327"/>
    </location>
</feature>
<organism evidence="9 10">
    <name type="scientific">Actinokineospora xionganensis</name>
    <dbReference type="NCBI Taxonomy" id="2684470"/>
    <lineage>
        <taxon>Bacteria</taxon>
        <taxon>Bacillati</taxon>
        <taxon>Actinomycetota</taxon>
        <taxon>Actinomycetes</taxon>
        <taxon>Pseudonocardiales</taxon>
        <taxon>Pseudonocardiaceae</taxon>
        <taxon>Actinokineospora</taxon>
    </lineage>
</organism>
<evidence type="ECO:0000256" key="4">
    <source>
        <dbReference type="ARBA" id="ARBA00022692"/>
    </source>
</evidence>
<feature type="transmembrane region" description="Helical" evidence="7">
    <location>
        <begin position="527"/>
        <end position="547"/>
    </location>
</feature>
<dbReference type="EMBL" id="JABVED010000004">
    <property type="protein sequence ID" value="MBC6447348.1"/>
    <property type="molecule type" value="Genomic_DNA"/>
</dbReference>
<dbReference type="Gene3D" id="1.20.1640.10">
    <property type="entry name" value="Multidrug efflux transporter AcrB transmembrane domain"/>
    <property type="match status" value="2"/>
</dbReference>
<keyword evidence="3" id="KW-1003">Cell membrane</keyword>
<evidence type="ECO:0000313" key="10">
    <source>
        <dbReference type="Proteomes" id="UP000734823"/>
    </source>
</evidence>
<evidence type="ECO:0000256" key="6">
    <source>
        <dbReference type="ARBA" id="ARBA00023136"/>
    </source>
</evidence>
<evidence type="ECO:0000256" key="5">
    <source>
        <dbReference type="ARBA" id="ARBA00022989"/>
    </source>
</evidence>
<feature type="transmembrane region" description="Helical" evidence="7">
    <location>
        <begin position="304"/>
        <end position="328"/>
    </location>
</feature>
<feature type="transmembrane region" description="Helical" evidence="7">
    <location>
        <begin position="12"/>
        <end position="35"/>
    </location>
</feature>
<dbReference type="Proteomes" id="UP000734823">
    <property type="component" value="Unassembled WGS sequence"/>
</dbReference>
<protein>
    <submittedName>
        <fullName evidence="9">MMPL family transporter</fullName>
    </submittedName>
</protein>
<keyword evidence="6 7" id="KW-0472">Membrane</keyword>
<feature type="transmembrane region" description="Helical" evidence="7">
    <location>
        <begin position="554"/>
        <end position="573"/>
    </location>
</feature>
<dbReference type="PANTHER" id="PTHR33406:SF11">
    <property type="entry name" value="MEMBRANE PROTEIN SCO6666-RELATED"/>
    <property type="match status" value="1"/>
</dbReference>
<feature type="transmembrane region" description="Helical" evidence="7">
    <location>
        <begin position="662"/>
        <end position="685"/>
    </location>
</feature>
<keyword evidence="4 7" id="KW-0812">Transmembrane</keyword>
<dbReference type="SUPFAM" id="SSF82866">
    <property type="entry name" value="Multidrug efflux transporter AcrB transmembrane domain"/>
    <property type="match status" value="2"/>
</dbReference>
<feature type="transmembrane region" description="Helical" evidence="7">
    <location>
        <begin position="593"/>
        <end position="616"/>
    </location>
</feature>
<feature type="transmembrane region" description="Helical" evidence="7">
    <location>
        <begin position="183"/>
        <end position="216"/>
    </location>
</feature>
<keyword evidence="5 7" id="KW-1133">Transmembrane helix</keyword>
<proteinExistence type="inferred from homology"/>
<name>A0ABR7L4A0_9PSEU</name>
<dbReference type="Pfam" id="PF03176">
    <property type="entry name" value="MMPL"/>
    <property type="match status" value="2"/>
</dbReference>
<feature type="transmembrane region" description="Helical" evidence="7">
    <location>
        <begin position="277"/>
        <end position="298"/>
    </location>
</feature>
<evidence type="ECO:0000256" key="2">
    <source>
        <dbReference type="ARBA" id="ARBA00010157"/>
    </source>
</evidence>
<dbReference type="PROSITE" id="PS50156">
    <property type="entry name" value="SSD"/>
    <property type="match status" value="1"/>
</dbReference>
<dbReference type="InterPro" id="IPR004869">
    <property type="entry name" value="MMPL_dom"/>
</dbReference>
<evidence type="ECO:0000256" key="3">
    <source>
        <dbReference type="ARBA" id="ARBA00022475"/>
    </source>
</evidence>
<accession>A0ABR7L4A0</accession>